<keyword evidence="3" id="KW-1185">Reference proteome</keyword>
<proteinExistence type="predicted"/>
<comment type="caution">
    <text evidence="2">The sequence shown here is derived from an EMBL/GenBank/DDBJ whole genome shotgun (WGS) entry which is preliminary data.</text>
</comment>
<feature type="compositionally biased region" description="Basic and acidic residues" evidence="1">
    <location>
        <begin position="8"/>
        <end position="30"/>
    </location>
</feature>
<feature type="compositionally biased region" description="Basic residues" evidence="1">
    <location>
        <begin position="31"/>
        <end position="40"/>
    </location>
</feature>
<dbReference type="Proteomes" id="UP001428341">
    <property type="component" value="Unassembled WGS sequence"/>
</dbReference>
<organism evidence="2 3">
    <name type="scientific">Citrus x changshan-huyou</name>
    <dbReference type="NCBI Taxonomy" id="2935761"/>
    <lineage>
        <taxon>Eukaryota</taxon>
        <taxon>Viridiplantae</taxon>
        <taxon>Streptophyta</taxon>
        <taxon>Embryophyta</taxon>
        <taxon>Tracheophyta</taxon>
        <taxon>Spermatophyta</taxon>
        <taxon>Magnoliopsida</taxon>
        <taxon>eudicotyledons</taxon>
        <taxon>Gunneridae</taxon>
        <taxon>Pentapetalae</taxon>
        <taxon>rosids</taxon>
        <taxon>malvids</taxon>
        <taxon>Sapindales</taxon>
        <taxon>Rutaceae</taxon>
        <taxon>Aurantioideae</taxon>
        <taxon>Citrus</taxon>
    </lineage>
</organism>
<evidence type="ECO:0000313" key="2">
    <source>
        <dbReference type="EMBL" id="KAK9197622.1"/>
    </source>
</evidence>
<reference evidence="2 3" key="1">
    <citation type="submission" date="2024-05" db="EMBL/GenBank/DDBJ databases">
        <title>Haplotype-resolved chromosome-level genome assembly of Huyou (Citrus changshanensis).</title>
        <authorList>
            <person name="Miao C."/>
            <person name="Chen W."/>
            <person name="Wu Y."/>
            <person name="Wang L."/>
            <person name="Zhao S."/>
            <person name="Grierson D."/>
            <person name="Xu C."/>
            <person name="Chen K."/>
        </authorList>
    </citation>
    <scope>NUCLEOTIDE SEQUENCE [LARGE SCALE GENOMIC DNA]</scope>
    <source>
        <strain evidence="2">01-14</strain>
        <tissue evidence="2">Leaf</tissue>
    </source>
</reference>
<feature type="region of interest" description="Disordered" evidence="1">
    <location>
        <begin position="1"/>
        <end position="40"/>
    </location>
</feature>
<protein>
    <submittedName>
        <fullName evidence="2">Uncharacterized protein</fullName>
    </submittedName>
</protein>
<sequence>MAVVGEMHVGKGREEKEKRKRREREGEVKARISRARPRLSHSRCARRAHLARDAAPVAREMRPRARELRAGSREGIQVRASCAHAGTQLPRALLVSLARSCTDVNLLFLDKEQEDTDEDLNFRALENGFVSITPLPLHSHTESETLAAASEWISAALLGDTESSTQS</sequence>
<name>A0AAP0M4B6_9ROSI</name>
<dbReference type="AlphaFoldDB" id="A0AAP0M4B6"/>
<evidence type="ECO:0000313" key="3">
    <source>
        <dbReference type="Proteomes" id="UP001428341"/>
    </source>
</evidence>
<dbReference type="EMBL" id="JBCGBO010000005">
    <property type="protein sequence ID" value="KAK9197622.1"/>
    <property type="molecule type" value="Genomic_DNA"/>
</dbReference>
<evidence type="ECO:0000256" key="1">
    <source>
        <dbReference type="SAM" id="MobiDB-lite"/>
    </source>
</evidence>
<accession>A0AAP0M4B6</accession>
<gene>
    <name evidence="2" type="ORF">WN944_012805</name>
</gene>